<dbReference type="OrthoDB" id="2804161at2759"/>
<dbReference type="PANTHER" id="PTHR33266">
    <property type="entry name" value="CHROMOSOME 15, WHOLE GENOME SHOTGUN SEQUENCE"/>
    <property type="match status" value="1"/>
</dbReference>
<dbReference type="OMA" id="CETAMIC"/>
<accession>A0A2H3JS19</accession>
<gene>
    <name evidence="2" type="ORF">WOLCODRAFT_145141</name>
</gene>
<dbReference type="PANTHER" id="PTHR33266:SF1">
    <property type="entry name" value="F-BOX DOMAIN-CONTAINING PROTEIN"/>
    <property type="match status" value="1"/>
</dbReference>
<reference evidence="2" key="1">
    <citation type="journal article" date="2012" name="Science">
        <title>The Paleozoic origin of enzymatic lignin decomposition reconstructed from 31 fungal genomes.</title>
        <authorList>
            <person name="Floudas D."/>
            <person name="Binder M."/>
            <person name="Riley R."/>
            <person name="Barry K."/>
            <person name="Blanchette R.A."/>
            <person name="Henrissat B."/>
            <person name="Martinez A.T."/>
            <person name="Otillar R."/>
            <person name="Spatafora J.W."/>
            <person name="Yadav J.S."/>
            <person name="Aerts A."/>
            <person name="Benoit I."/>
            <person name="Boyd A."/>
            <person name="Carlson A."/>
            <person name="Copeland A."/>
            <person name="Coutinho P.M."/>
            <person name="de Vries R.P."/>
            <person name="Ferreira P."/>
            <person name="Findley K."/>
            <person name="Foster B."/>
            <person name="Gaskell J."/>
            <person name="Glotzer D."/>
            <person name="Gorecki P."/>
            <person name="Heitman J."/>
            <person name="Hesse C."/>
            <person name="Hori C."/>
            <person name="Igarashi K."/>
            <person name="Jurgens J.A."/>
            <person name="Kallen N."/>
            <person name="Kersten P."/>
            <person name="Kohler A."/>
            <person name="Kuees U."/>
            <person name="Kumar T.K.A."/>
            <person name="Kuo A."/>
            <person name="LaButti K."/>
            <person name="Larrondo L.F."/>
            <person name="Lindquist E."/>
            <person name="Ling A."/>
            <person name="Lombard V."/>
            <person name="Lucas S."/>
            <person name="Lundell T."/>
            <person name="Martin R."/>
            <person name="McLaughlin D.J."/>
            <person name="Morgenstern I."/>
            <person name="Morin E."/>
            <person name="Murat C."/>
            <person name="Nagy L.G."/>
            <person name="Nolan M."/>
            <person name="Ohm R.A."/>
            <person name="Patyshakuliyeva A."/>
            <person name="Rokas A."/>
            <person name="Ruiz-Duenas F.J."/>
            <person name="Sabat G."/>
            <person name="Salamov A."/>
            <person name="Samejima M."/>
            <person name="Schmutz J."/>
            <person name="Slot J.C."/>
            <person name="St John F."/>
            <person name="Stenlid J."/>
            <person name="Sun H."/>
            <person name="Sun S."/>
            <person name="Syed K."/>
            <person name="Tsang A."/>
            <person name="Wiebenga A."/>
            <person name="Young D."/>
            <person name="Pisabarro A."/>
            <person name="Eastwood D.C."/>
            <person name="Martin F."/>
            <person name="Cullen D."/>
            <person name="Grigoriev I.V."/>
            <person name="Hibbett D.S."/>
        </authorList>
    </citation>
    <scope>NUCLEOTIDE SEQUENCE [LARGE SCALE GENOMIC DNA]</scope>
    <source>
        <strain evidence="2">MD-104</strain>
    </source>
</reference>
<dbReference type="STRING" id="742152.A0A2H3JS19"/>
<proteinExistence type="predicted"/>
<dbReference type="Proteomes" id="UP000218811">
    <property type="component" value="Unassembled WGS sequence"/>
</dbReference>
<organism evidence="2 3">
    <name type="scientific">Wolfiporia cocos (strain MD-104)</name>
    <name type="common">Brown rot fungus</name>
    <dbReference type="NCBI Taxonomy" id="742152"/>
    <lineage>
        <taxon>Eukaryota</taxon>
        <taxon>Fungi</taxon>
        <taxon>Dikarya</taxon>
        <taxon>Basidiomycota</taxon>
        <taxon>Agaricomycotina</taxon>
        <taxon>Agaricomycetes</taxon>
        <taxon>Polyporales</taxon>
        <taxon>Phaeolaceae</taxon>
        <taxon>Wolfiporia</taxon>
    </lineage>
</organism>
<keyword evidence="3" id="KW-1185">Reference proteome</keyword>
<sequence>MSKKHFVILMNLRKDGSSGFPSPDIDAREYLLDRGYPNGEYSRQEDVSRRICAFLTALFEEANHEVRKFLKKTIDAGEEAIATHFRELMTTGQSALGQGMVRIEFYDRVVKRDKELEKKIDIKDLKIQQSPSRAPNQKFAPLVALEALCATLAPCTPDSPTPQGKMSQQGLRPAEATPNRSPQVVVVFDESHTLTEVEQHSKTGDMGRTNFSQLQRVLRRLNQAPLFSLFLSTLGDIMQFSPSRDQDKSGRIVLGELELIPPFTEVGFDHFTIKFDVNASTDLSDVAEDEYICRLGRPFNSLNAAERKQVESHMRLCLSVKPGFTYMRTISGSEPLLAEAAYYAMTLKDKRFDAPGALRKILSGHFVNQGDRGEVIVLLLLIMARDAAVGPPNVFGRPEHGRVFKVVDFLASLFKKSEDVLSAMPSIGKEGLELELKNILATAHMHFNHFIKVHQHSLMKRTYLARYPARGAGLICGNSQVGIDGVIAFSAQERRMSVRNTGLIIWQVKLDKIYTSTPKWDMFSSMDPATLGIFDGEGNLSPDEGLNDRPVPIIRIVFALAAKKSCLKVRPMEFAEPDPRYRTYDFWCAGLDRNIFRPIAAAQENSWKGIRGFCNGWEDDYASIGVARKQLRREMNAGAGAYKEHFNGWCV</sequence>
<protein>
    <submittedName>
        <fullName evidence="2">Uncharacterized protein</fullName>
    </submittedName>
</protein>
<evidence type="ECO:0000313" key="3">
    <source>
        <dbReference type="Proteomes" id="UP000218811"/>
    </source>
</evidence>
<dbReference type="EMBL" id="KB468168">
    <property type="protein sequence ID" value="PCH44741.1"/>
    <property type="molecule type" value="Genomic_DNA"/>
</dbReference>
<feature type="compositionally biased region" description="Polar residues" evidence="1">
    <location>
        <begin position="161"/>
        <end position="170"/>
    </location>
</feature>
<name>A0A2H3JS19_WOLCO</name>
<dbReference type="AlphaFoldDB" id="A0A2H3JS19"/>
<evidence type="ECO:0000313" key="2">
    <source>
        <dbReference type="EMBL" id="PCH44741.1"/>
    </source>
</evidence>
<evidence type="ECO:0000256" key="1">
    <source>
        <dbReference type="SAM" id="MobiDB-lite"/>
    </source>
</evidence>
<feature type="region of interest" description="Disordered" evidence="1">
    <location>
        <begin position="157"/>
        <end position="181"/>
    </location>
</feature>